<evidence type="ECO:0000256" key="1">
    <source>
        <dbReference type="ARBA" id="ARBA00022741"/>
    </source>
</evidence>
<dbReference type="KEGG" id="cbf:CLI_2220"/>
<dbReference type="Pfam" id="PF12469">
    <property type="entry name" value="Cmr2_N"/>
    <property type="match status" value="1"/>
</dbReference>
<dbReference type="InterPro" id="IPR038242">
    <property type="entry name" value="Cmr2_N"/>
</dbReference>
<organism evidence="4 5">
    <name type="scientific">Clostridium botulinum (strain Langeland / NCTC 10281 / Type F)</name>
    <dbReference type="NCBI Taxonomy" id="441772"/>
    <lineage>
        <taxon>Bacteria</taxon>
        <taxon>Bacillati</taxon>
        <taxon>Bacillota</taxon>
        <taxon>Clostridia</taxon>
        <taxon>Eubacteriales</taxon>
        <taxon>Clostridiaceae</taxon>
        <taxon>Clostridium</taxon>
    </lineage>
</organism>
<dbReference type="InterPro" id="IPR013407">
    <property type="entry name" value="CRISPR-assoc_prot_Cmr2"/>
</dbReference>
<dbReference type="GO" id="GO:0051607">
    <property type="term" value="P:defense response to virus"/>
    <property type="evidence" value="ECO:0007669"/>
    <property type="project" value="UniProtKB-KW"/>
</dbReference>
<dbReference type="AlphaFoldDB" id="A7GFB0"/>
<keyword evidence="2" id="KW-0051">Antiviral defense</keyword>
<dbReference type="RefSeq" id="WP_012100155.1">
    <property type="nucleotide sequence ID" value="NC_009699.1"/>
</dbReference>
<dbReference type="EMBL" id="CP000728">
    <property type="protein sequence ID" value="ABS40662.1"/>
    <property type="molecule type" value="Genomic_DNA"/>
</dbReference>
<evidence type="ECO:0000313" key="4">
    <source>
        <dbReference type="EMBL" id="ABS40662.1"/>
    </source>
</evidence>
<reference evidence="5" key="1">
    <citation type="submission" date="2007-06" db="EMBL/GenBank/DDBJ databases">
        <authorList>
            <person name="Brinkac L.M."/>
            <person name="Daugherty S."/>
            <person name="Dodson R.J."/>
            <person name="Madupu R."/>
            <person name="Brown J.L."/>
            <person name="Bruce D."/>
            <person name="Detter C."/>
            <person name="Munk C."/>
            <person name="Smith L.A."/>
            <person name="Smith T.J."/>
            <person name="White O."/>
            <person name="Brettin T.S."/>
        </authorList>
    </citation>
    <scope>NUCLEOTIDE SEQUENCE [LARGE SCALE GENOMIC DNA]</scope>
    <source>
        <strain evidence="5">Langeland / NCTC 10281 / Type F</strain>
    </source>
</reference>
<dbReference type="InterPro" id="IPR043128">
    <property type="entry name" value="Rev_trsase/Diguanyl_cyclase"/>
</dbReference>
<dbReference type="Pfam" id="PF22335">
    <property type="entry name" value="Cas10-Cmr2_palm2"/>
    <property type="match status" value="1"/>
</dbReference>
<evidence type="ECO:0000313" key="5">
    <source>
        <dbReference type="Proteomes" id="UP000002410"/>
    </source>
</evidence>
<sequence length="581" mass="69245">MSYLLGVTVGPIQTNIQKSRKLRELYNSSKIVSDMMKKVIEYLKIRDETLKIIYPSIKDVNDTKTDITNYLICEINNIDDLKDMRERVFDELKISVLEEIYFMFWAVEPLEEYSKTYKKLTKKLRSIKNTYEFKNYEKDVRIKKKCSLCGERIREDASELCEVCNRKRNYDQTSNWKNNNKGEKYKSVYDISIDAWKEKYNEDLLSLNKNLEDLFNNTSRYYSLDTVSNIIKCLKIDPKKVRKEKEIDEDLENPKMEALELIAELKNIRFELESIYLRGEKPVSKPHYKYCFIQIDVDDLGKWISGVYNYEEENLKENQIQISKALCSFAYKLKEEFKNSKTKVIYAGGDDFLAVLPVECLLNTLKIIEEIFKSTVQNNIDNSLNYSQKISYSASVTIANCKDEMSLALRKNREALEKVKNRYYSKNGICINYIINTSKIINMFLLKDYFNEYVDNLRYFKKVEKYMSFTYIDAIENEFSKMKFEDLETDDFLNIKDMLLLEFERHLNLNKNKVPKDSEEGNENFLEYFKIHTRLFENIINDNEIDKKIDFINIINCFRIYKKLTDFQFKEEAKWDEVSKN</sequence>
<dbReference type="HOGENOM" id="CLU_012640_1_0_9"/>
<dbReference type="Proteomes" id="UP000002410">
    <property type="component" value="Chromosome"/>
</dbReference>
<dbReference type="InterPro" id="IPR024615">
    <property type="entry name" value="CRISPR-assoc_Cmr2_N"/>
</dbReference>
<dbReference type="InterPro" id="IPR000160">
    <property type="entry name" value="GGDEF_dom"/>
</dbReference>
<dbReference type="NCBIfam" id="TIGR02577">
    <property type="entry name" value="cas_TM1794_Cmr2"/>
    <property type="match status" value="1"/>
</dbReference>
<protein>
    <submittedName>
        <fullName evidence="4">CRISPR-associated protein, Crm2 family</fullName>
    </submittedName>
</protein>
<dbReference type="InterPro" id="IPR054767">
    <property type="entry name" value="Cas10-Cmr2_palm2"/>
</dbReference>
<keyword evidence="1" id="KW-0547">Nucleotide-binding</keyword>
<dbReference type="PROSITE" id="PS50887">
    <property type="entry name" value="GGDEF"/>
    <property type="match status" value="1"/>
</dbReference>
<dbReference type="Gene3D" id="3.30.70.2220">
    <property type="entry name" value="CRISPR-Cas system, Cmr2 subunit, D1 domain, cysteine cluster"/>
    <property type="match status" value="1"/>
</dbReference>
<feature type="domain" description="GGDEF" evidence="3">
    <location>
        <begin position="288"/>
        <end position="434"/>
    </location>
</feature>
<name>A7GFB0_CLOBL</name>
<evidence type="ECO:0000259" key="3">
    <source>
        <dbReference type="PROSITE" id="PS50887"/>
    </source>
</evidence>
<gene>
    <name evidence="4" type="primary">crm2</name>
    <name evidence="4" type="ordered locus">CLI_2220</name>
</gene>
<proteinExistence type="predicted"/>
<evidence type="ECO:0000256" key="2">
    <source>
        <dbReference type="ARBA" id="ARBA00023118"/>
    </source>
</evidence>
<dbReference type="GO" id="GO:0000166">
    <property type="term" value="F:nucleotide binding"/>
    <property type="evidence" value="ECO:0007669"/>
    <property type="project" value="UniProtKB-KW"/>
</dbReference>
<accession>A7GFB0</accession>
<dbReference type="Gene3D" id="3.30.70.270">
    <property type="match status" value="1"/>
</dbReference>